<dbReference type="InterPro" id="IPR051888">
    <property type="entry name" value="UPF0148_domain"/>
</dbReference>
<dbReference type="PANTHER" id="PTHR16537">
    <property type="entry name" value="SJOEGREN SYNDROME/SCLERODERMA AUTOANTIGEN 1"/>
    <property type="match status" value="1"/>
</dbReference>
<dbReference type="Proteomes" id="UP000001449">
    <property type="component" value="Chromosome 4"/>
</dbReference>
<evidence type="ECO:0000313" key="2">
    <source>
        <dbReference type="EMBL" id="EED92714.1"/>
    </source>
</evidence>
<dbReference type="PaxDb" id="35128-Thaps4167"/>
<reference evidence="2 3" key="2">
    <citation type="journal article" date="2008" name="Nature">
        <title>The Phaeodactylum genome reveals the evolutionary history of diatom genomes.</title>
        <authorList>
            <person name="Bowler C."/>
            <person name="Allen A.E."/>
            <person name="Badger J.H."/>
            <person name="Grimwood J."/>
            <person name="Jabbari K."/>
            <person name="Kuo A."/>
            <person name="Maheswari U."/>
            <person name="Martens C."/>
            <person name="Maumus F."/>
            <person name="Otillar R.P."/>
            <person name="Rayko E."/>
            <person name="Salamov A."/>
            <person name="Vandepoele K."/>
            <person name="Beszteri B."/>
            <person name="Gruber A."/>
            <person name="Heijde M."/>
            <person name="Katinka M."/>
            <person name="Mock T."/>
            <person name="Valentin K."/>
            <person name="Verret F."/>
            <person name="Berges J.A."/>
            <person name="Brownlee C."/>
            <person name="Cadoret J.P."/>
            <person name="Chiovitti A."/>
            <person name="Choi C.J."/>
            <person name="Coesel S."/>
            <person name="De Martino A."/>
            <person name="Detter J.C."/>
            <person name="Durkin C."/>
            <person name="Falciatore A."/>
            <person name="Fournet J."/>
            <person name="Haruta M."/>
            <person name="Huysman M.J."/>
            <person name="Jenkins B.D."/>
            <person name="Jiroutova K."/>
            <person name="Jorgensen R.E."/>
            <person name="Joubert Y."/>
            <person name="Kaplan A."/>
            <person name="Kroger N."/>
            <person name="Kroth P.G."/>
            <person name="La Roche J."/>
            <person name="Lindquist E."/>
            <person name="Lommer M."/>
            <person name="Martin-Jezequel V."/>
            <person name="Lopez P.J."/>
            <person name="Lucas S."/>
            <person name="Mangogna M."/>
            <person name="McGinnis K."/>
            <person name="Medlin L.K."/>
            <person name="Montsant A."/>
            <person name="Oudot-Le Secq M.P."/>
            <person name="Napoli C."/>
            <person name="Obornik M."/>
            <person name="Parker M.S."/>
            <person name="Petit J.L."/>
            <person name="Porcel B.M."/>
            <person name="Poulsen N."/>
            <person name="Robison M."/>
            <person name="Rychlewski L."/>
            <person name="Rynearson T.A."/>
            <person name="Schmutz J."/>
            <person name="Shapiro H."/>
            <person name="Siaut M."/>
            <person name="Stanley M."/>
            <person name="Sussman M.R."/>
            <person name="Taylor A.R."/>
            <person name="Vardi A."/>
            <person name="von Dassow P."/>
            <person name="Vyverman W."/>
            <person name="Willis A."/>
            <person name="Wyrwicz L.S."/>
            <person name="Rokhsar D.S."/>
            <person name="Weissenbach J."/>
            <person name="Armbrust E.V."/>
            <person name="Green B.R."/>
            <person name="Van de Peer Y."/>
            <person name="Grigoriev I.V."/>
        </authorList>
    </citation>
    <scope>NUCLEOTIDE SEQUENCE [LARGE SCALE GENOMIC DNA]</scope>
    <source>
        <strain evidence="2 3">CCMP1335</strain>
    </source>
</reference>
<accession>B8C143</accession>
<protein>
    <submittedName>
        <fullName evidence="2">Uncharacterized protein</fullName>
    </submittedName>
</protein>
<name>B8C143_THAPS</name>
<dbReference type="Pfam" id="PF06677">
    <property type="entry name" value="Auto_anti-p27"/>
    <property type="match status" value="1"/>
</dbReference>
<dbReference type="PANTHER" id="PTHR16537:SF1">
    <property type="entry name" value="PROTEIN ZNRD2"/>
    <property type="match status" value="1"/>
</dbReference>
<dbReference type="HOGENOM" id="CLU_363129_0_0_1"/>
<feature type="region of interest" description="Disordered" evidence="1">
    <location>
        <begin position="283"/>
        <end position="304"/>
    </location>
</feature>
<dbReference type="KEGG" id="tps:THAPSDRAFT_4167"/>
<organism evidence="2 3">
    <name type="scientific">Thalassiosira pseudonana</name>
    <name type="common">Marine diatom</name>
    <name type="synonym">Cyclotella nana</name>
    <dbReference type="NCBI Taxonomy" id="35128"/>
    <lineage>
        <taxon>Eukaryota</taxon>
        <taxon>Sar</taxon>
        <taxon>Stramenopiles</taxon>
        <taxon>Ochrophyta</taxon>
        <taxon>Bacillariophyta</taxon>
        <taxon>Coscinodiscophyceae</taxon>
        <taxon>Thalassiosirophycidae</taxon>
        <taxon>Thalassiosirales</taxon>
        <taxon>Thalassiosiraceae</taxon>
        <taxon>Thalassiosira</taxon>
    </lineage>
</organism>
<dbReference type="AlphaFoldDB" id="B8C143"/>
<dbReference type="GeneID" id="7446770"/>
<sequence>MMMDFATIPTGFEPCHTGTEPTARPLSCPACKSPLVKKIAINEEHDDDSVAQAASRIKARIKADKHVAAADERDDEHAALASSLESARCANLLLQAMSFDAATREQKKDMVNPIAGVSFCYRCKVHVITDTEELTTLFDSVAIDNDEDAIEECLKGRLLVAVDDKEVDAVTALDAHRKELAEEANQFDGRANGVVVPTNARDFDYEYRHKIATKVIGGKIGRGYKLSEELCSECEMPLMSPPADGEEEDASAEGDKERGEVVCVVCPKLQKKMTKFAAAKIASKSTEDTNNNEVEDVQENNDPSDPVEAIIAEARKAGRTTNSAAGEDMRRRVAEAKMFLNRRAQASVATLTPTSSQAADEAETPNKLAVDWDELLTKGRTLLSDRLKEGWTITKDNCIGLRCKKTPLLSKDGEPTTCTVCGGCGDGLDGAYALDVNSQQQQQQQAAIFEWDDLVTNGRAILTERLKQGWIMSSENCAGVNCKGTPLTGYQGGPSSCVVCGGSGSGFDGAYTALKSEEVIAAERELVTQEISYLMTMGWVLRDSLCDTCQMPLIAEHVNSVDMCILCGENPLSASLPPTCFDDNANTARQLMTMGWMLPEDAPLCRNCGGIQMCPPHSSQIGCINSVCPMASPAVFKSPFLPNLEQKDRVMPPSPPMKTEPPPQHSKGISVMGRFIKEGLPTVVCGSSQNSYADDSSALSDDMSQVRSVASSALGAILVRLDNAKYQLETLRESGDADPEECAKKSAEIATLIEKLASAAVAMKQMEDVE</sequence>
<dbReference type="InParanoid" id="B8C143"/>
<dbReference type="eggNOG" id="ENOG502R32Y">
    <property type="taxonomic scope" value="Eukaryota"/>
</dbReference>
<evidence type="ECO:0000256" key="1">
    <source>
        <dbReference type="SAM" id="MobiDB-lite"/>
    </source>
</evidence>
<proteinExistence type="predicted"/>
<gene>
    <name evidence="2" type="ORF">THAPSDRAFT_4167</name>
</gene>
<dbReference type="InterPro" id="IPR009563">
    <property type="entry name" value="SSSCA1"/>
</dbReference>
<evidence type="ECO:0000313" key="3">
    <source>
        <dbReference type="Proteomes" id="UP000001449"/>
    </source>
</evidence>
<keyword evidence="3" id="KW-1185">Reference proteome</keyword>
<dbReference type="RefSeq" id="XP_002289177.1">
    <property type="nucleotide sequence ID" value="XM_002289141.1"/>
</dbReference>
<reference evidence="2 3" key="1">
    <citation type="journal article" date="2004" name="Science">
        <title>The genome of the diatom Thalassiosira pseudonana: ecology, evolution, and metabolism.</title>
        <authorList>
            <person name="Armbrust E.V."/>
            <person name="Berges J.A."/>
            <person name="Bowler C."/>
            <person name="Green B.R."/>
            <person name="Martinez D."/>
            <person name="Putnam N.H."/>
            <person name="Zhou S."/>
            <person name="Allen A.E."/>
            <person name="Apt K.E."/>
            <person name="Bechner M."/>
            <person name="Brzezinski M.A."/>
            <person name="Chaal B.K."/>
            <person name="Chiovitti A."/>
            <person name="Davis A.K."/>
            <person name="Demarest M.S."/>
            <person name="Detter J.C."/>
            <person name="Glavina T."/>
            <person name="Goodstein D."/>
            <person name="Hadi M.Z."/>
            <person name="Hellsten U."/>
            <person name="Hildebrand M."/>
            <person name="Jenkins B.D."/>
            <person name="Jurka J."/>
            <person name="Kapitonov V.V."/>
            <person name="Kroger N."/>
            <person name="Lau W.W."/>
            <person name="Lane T.W."/>
            <person name="Larimer F.W."/>
            <person name="Lippmeier J.C."/>
            <person name="Lucas S."/>
            <person name="Medina M."/>
            <person name="Montsant A."/>
            <person name="Obornik M."/>
            <person name="Parker M.S."/>
            <person name="Palenik B."/>
            <person name="Pazour G.J."/>
            <person name="Richardson P.M."/>
            <person name="Rynearson T.A."/>
            <person name="Saito M.A."/>
            <person name="Schwartz D.C."/>
            <person name="Thamatrakoln K."/>
            <person name="Valentin K."/>
            <person name="Vardi A."/>
            <person name="Wilkerson F.P."/>
            <person name="Rokhsar D.S."/>
        </authorList>
    </citation>
    <scope>NUCLEOTIDE SEQUENCE [LARGE SCALE GENOMIC DNA]</scope>
    <source>
        <strain evidence="2 3">CCMP1335</strain>
    </source>
</reference>
<dbReference type="EMBL" id="CM000641">
    <property type="protein sequence ID" value="EED92714.1"/>
    <property type="molecule type" value="Genomic_DNA"/>
</dbReference>